<keyword evidence="1" id="KW-0812">Transmembrane</keyword>
<keyword evidence="3" id="KW-1185">Reference proteome</keyword>
<evidence type="ECO:0000313" key="2">
    <source>
        <dbReference type="EMBL" id="KAG6639860.1"/>
    </source>
</evidence>
<evidence type="ECO:0000256" key="1">
    <source>
        <dbReference type="SAM" id="Phobius"/>
    </source>
</evidence>
<accession>A0A8T1PH20</accession>
<evidence type="ECO:0000313" key="3">
    <source>
        <dbReference type="Proteomes" id="UP000811609"/>
    </source>
</evidence>
<name>A0A8T1PH20_CARIL</name>
<dbReference type="EMBL" id="CM031818">
    <property type="protein sequence ID" value="KAG6639860.1"/>
    <property type="molecule type" value="Genomic_DNA"/>
</dbReference>
<reference evidence="2" key="1">
    <citation type="submission" date="2020-12" db="EMBL/GenBank/DDBJ databases">
        <title>WGS assembly of Carya illinoinensis cv. Pawnee.</title>
        <authorList>
            <person name="Platts A."/>
            <person name="Shu S."/>
            <person name="Wright S."/>
            <person name="Barry K."/>
            <person name="Edger P."/>
            <person name="Pires J.C."/>
            <person name="Schmutz J."/>
        </authorList>
    </citation>
    <scope>NUCLEOTIDE SEQUENCE</scope>
    <source>
        <tissue evidence="2">Leaf</tissue>
    </source>
</reference>
<dbReference type="Proteomes" id="UP000811609">
    <property type="component" value="Chromosome 10"/>
</dbReference>
<organism evidence="2 3">
    <name type="scientific">Carya illinoinensis</name>
    <name type="common">Pecan</name>
    <dbReference type="NCBI Taxonomy" id="32201"/>
    <lineage>
        <taxon>Eukaryota</taxon>
        <taxon>Viridiplantae</taxon>
        <taxon>Streptophyta</taxon>
        <taxon>Embryophyta</taxon>
        <taxon>Tracheophyta</taxon>
        <taxon>Spermatophyta</taxon>
        <taxon>Magnoliopsida</taxon>
        <taxon>eudicotyledons</taxon>
        <taxon>Gunneridae</taxon>
        <taxon>Pentapetalae</taxon>
        <taxon>rosids</taxon>
        <taxon>fabids</taxon>
        <taxon>Fagales</taxon>
        <taxon>Juglandaceae</taxon>
        <taxon>Carya</taxon>
    </lineage>
</organism>
<gene>
    <name evidence="2" type="ORF">CIPAW_10G131400</name>
</gene>
<proteinExistence type="predicted"/>
<sequence length="186" mass="20713">MTRSDGGVDDYSACFLTKLQDLDSHLISFLRRSAGNGFHFDTEQETESAIVINGLSISINGGSTKLRRPIIKICGFIKTLCRLIKISALQESNPLFPFDHCILCLLIRILQRTGRRIQRTGGRIQCIQNSKIYDGRILRNSYVMPSHLPAGGVIGSILVVVCLFWVGLVEELPMKEMVGKLTTNTM</sequence>
<keyword evidence="1" id="KW-0472">Membrane</keyword>
<comment type="caution">
    <text evidence="2">The sequence shown here is derived from an EMBL/GenBank/DDBJ whole genome shotgun (WGS) entry which is preliminary data.</text>
</comment>
<keyword evidence="1" id="KW-1133">Transmembrane helix</keyword>
<dbReference type="AlphaFoldDB" id="A0A8T1PH20"/>
<protein>
    <submittedName>
        <fullName evidence="2">Uncharacterized protein</fullName>
    </submittedName>
</protein>
<feature type="transmembrane region" description="Helical" evidence="1">
    <location>
        <begin position="148"/>
        <end position="168"/>
    </location>
</feature>